<dbReference type="Pfam" id="PF13577">
    <property type="entry name" value="SnoaL_4"/>
    <property type="match status" value="1"/>
</dbReference>
<evidence type="ECO:0000259" key="1">
    <source>
        <dbReference type="Pfam" id="PF13577"/>
    </source>
</evidence>
<evidence type="ECO:0000313" key="2">
    <source>
        <dbReference type="EMBL" id="GAD50547.1"/>
    </source>
</evidence>
<dbReference type="AlphaFoldDB" id="U2YPG0"/>
<dbReference type="Gene3D" id="3.10.450.50">
    <property type="match status" value="1"/>
</dbReference>
<name>U2YPG0_9SPHN</name>
<dbReference type="EMBL" id="BASZ01000009">
    <property type="protein sequence ID" value="GAD50547.1"/>
    <property type="molecule type" value="Genomic_DNA"/>
</dbReference>
<protein>
    <recommendedName>
        <fullName evidence="1">SnoaL-like domain-containing protein</fullName>
    </recommendedName>
</protein>
<gene>
    <name evidence="2" type="ORF">NT2_09_01560</name>
</gene>
<dbReference type="InterPro" id="IPR037401">
    <property type="entry name" value="SnoaL-like"/>
</dbReference>
<proteinExistence type="predicted"/>
<comment type="caution">
    <text evidence="2">The sequence shown here is derived from an EMBL/GenBank/DDBJ whole genome shotgun (WGS) entry which is preliminary data.</text>
</comment>
<dbReference type="InterPro" id="IPR032710">
    <property type="entry name" value="NTF2-like_dom_sf"/>
</dbReference>
<accession>U2YPG0</accession>
<dbReference type="KEGG" id="ntd:EGO55_04845"/>
<feature type="domain" description="SnoaL-like" evidence="1">
    <location>
        <begin position="10"/>
        <end position="139"/>
    </location>
</feature>
<keyword evidence="3" id="KW-1185">Reference proteome</keyword>
<evidence type="ECO:0000313" key="3">
    <source>
        <dbReference type="Proteomes" id="UP000016568"/>
    </source>
</evidence>
<organism evidence="2 3">
    <name type="scientific">Caenibius tardaugens NBRC 16725</name>
    <dbReference type="NCBI Taxonomy" id="1219035"/>
    <lineage>
        <taxon>Bacteria</taxon>
        <taxon>Pseudomonadati</taxon>
        <taxon>Pseudomonadota</taxon>
        <taxon>Alphaproteobacteria</taxon>
        <taxon>Sphingomonadales</taxon>
        <taxon>Erythrobacteraceae</taxon>
        <taxon>Caenibius</taxon>
    </lineage>
</organism>
<sequence length="162" mass="18102">MAADPFIPQACDYFALINLAHAYADALDNGDFDRVGALFQHADIYMPGSQEPEVRAGSGGFGELLRKAVKTYPPGNTPRTRHVTTNHQIHFEDGSAARMRSYFTVLQETKPGQLQAIITGTYDDRFARVDNNWRFIERREAVTSVGDLSAHLLQDFDGPRDN</sequence>
<dbReference type="OrthoDB" id="981191at2"/>
<dbReference type="Proteomes" id="UP000016568">
    <property type="component" value="Unassembled WGS sequence"/>
</dbReference>
<dbReference type="SUPFAM" id="SSF54427">
    <property type="entry name" value="NTF2-like"/>
    <property type="match status" value="1"/>
</dbReference>
<reference evidence="2 3" key="1">
    <citation type="submission" date="2013-09" db="EMBL/GenBank/DDBJ databases">
        <title>Whole genome shotgun sequence of Novosphingobium tardaugens NBRC 16725.</title>
        <authorList>
            <person name="Isaki S."/>
            <person name="Hosoyama A."/>
            <person name="Tsuchikane K."/>
            <person name="Katsumata H."/>
            <person name="Ando Y."/>
            <person name="Yamazaki S."/>
            <person name="Fujita N."/>
        </authorList>
    </citation>
    <scope>NUCLEOTIDE SEQUENCE [LARGE SCALE GENOMIC DNA]</scope>
    <source>
        <strain evidence="2 3">NBRC 16725</strain>
    </source>
</reference>
<dbReference type="RefSeq" id="WP_021691365.1">
    <property type="nucleotide sequence ID" value="NZ_BASZ01000009.1"/>
</dbReference>
<dbReference type="eggNOG" id="COG5517">
    <property type="taxonomic scope" value="Bacteria"/>
</dbReference>